<dbReference type="GO" id="GO:0004252">
    <property type="term" value="F:serine-type endopeptidase activity"/>
    <property type="evidence" value="ECO:0007669"/>
    <property type="project" value="InterPro"/>
</dbReference>
<sequence length="118" mass="12937">MSFWNSVPWTSIIKDAATNAFGVAKFLCLIHVTNQYVVSPVLAVGPSMVPTIDLTGNLVFVERLSTRFGKLAPGDIVIVRDPQNPRQILTKRLTALEGDTVTYSVDPDHPEKSETVIV</sequence>
<accession>A0AAN8UKK4</accession>
<dbReference type="PANTHER" id="PTHR12383">
    <property type="entry name" value="PROTEASE FAMILY S26 MITOCHONDRIAL INNER MEMBRANE PROTEASE-RELATED"/>
    <property type="match status" value="1"/>
</dbReference>
<dbReference type="InterPro" id="IPR019533">
    <property type="entry name" value="Peptidase_S26"/>
</dbReference>
<evidence type="ECO:0000313" key="8">
    <source>
        <dbReference type="Proteomes" id="UP001370490"/>
    </source>
</evidence>
<keyword evidence="5" id="KW-0472">Membrane</keyword>
<dbReference type="CDD" id="cd06530">
    <property type="entry name" value="S26_SPase_I"/>
    <property type="match status" value="1"/>
</dbReference>
<comment type="subcellular location">
    <subcellularLocation>
        <location evidence="1">Mitochondrion inner membrane</location>
    </subcellularLocation>
</comment>
<dbReference type="InterPro" id="IPR052064">
    <property type="entry name" value="Mito_IMP1_subunit"/>
</dbReference>
<evidence type="ECO:0000256" key="1">
    <source>
        <dbReference type="ARBA" id="ARBA00004273"/>
    </source>
</evidence>
<keyword evidence="3" id="KW-0378">Hydrolase</keyword>
<dbReference type="InterPro" id="IPR036286">
    <property type="entry name" value="LexA/Signal_pep-like_sf"/>
</dbReference>
<evidence type="ECO:0000256" key="5">
    <source>
        <dbReference type="ARBA" id="ARBA00023136"/>
    </source>
</evidence>
<keyword evidence="8" id="KW-1185">Reference proteome</keyword>
<dbReference type="EMBL" id="JBAMMX010000023">
    <property type="protein sequence ID" value="KAK6917215.1"/>
    <property type="molecule type" value="Genomic_DNA"/>
</dbReference>
<name>A0AAN8UKK4_9MAGN</name>
<dbReference type="GO" id="GO:0006627">
    <property type="term" value="P:protein processing involved in protein targeting to mitochondrion"/>
    <property type="evidence" value="ECO:0007669"/>
    <property type="project" value="TreeGrafter"/>
</dbReference>
<evidence type="ECO:0000256" key="2">
    <source>
        <dbReference type="ARBA" id="ARBA00022792"/>
    </source>
</evidence>
<comment type="caution">
    <text evidence="7">The sequence shown here is derived from an EMBL/GenBank/DDBJ whole genome shotgun (WGS) entry which is preliminary data.</text>
</comment>
<keyword evidence="2" id="KW-0999">Mitochondrion inner membrane</keyword>
<organism evidence="7 8">
    <name type="scientific">Dillenia turbinata</name>
    <dbReference type="NCBI Taxonomy" id="194707"/>
    <lineage>
        <taxon>Eukaryota</taxon>
        <taxon>Viridiplantae</taxon>
        <taxon>Streptophyta</taxon>
        <taxon>Embryophyta</taxon>
        <taxon>Tracheophyta</taxon>
        <taxon>Spermatophyta</taxon>
        <taxon>Magnoliopsida</taxon>
        <taxon>eudicotyledons</taxon>
        <taxon>Gunneridae</taxon>
        <taxon>Pentapetalae</taxon>
        <taxon>Dilleniales</taxon>
        <taxon>Dilleniaceae</taxon>
        <taxon>Dillenia</taxon>
    </lineage>
</organism>
<evidence type="ECO:0000256" key="3">
    <source>
        <dbReference type="ARBA" id="ARBA00022801"/>
    </source>
</evidence>
<evidence type="ECO:0000313" key="7">
    <source>
        <dbReference type="EMBL" id="KAK6917215.1"/>
    </source>
</evidence>
<dbReference type="Gene3D" id="2.10.109.10">
    <property type="entry name" value="Umud Fragment, subunit A"/>
    <property type="match status" value="1"/>
</dbReference>
<dbReference type="PANTHER" id="PTHR12383:SF36">
    <property type="entry name" value="MITOCHONDRIAL ATP-INDEPENDENT INNER MEMBRANE PROTEASE SUBUNIT 1B-RELATED"/>
    <property type="match status" value="1"/>
</dbReference>
<reference evidence="7 8" key="1">
    <citation type="submission" date="2023-12" db="EMBL/GenBank/DDBJ databases">
        <title>A high-quality genome assembly for Dillenia turbinata (Dilleniales).</title>
        <authorList>
            <person name="Chanderbali A."/>
        </authorList>
    </citation>
    <scope>NUCLEOTIDE SEQUENCE [LARGE SCALE GENOMIC DNA]</scope>
    <source>
        <strain evidence="7">LSX21</strain>
        <tissue evidence="7">Leaf</tissue>
    </source>
</reference>
<evidence type="ECO:0000259" key="6">
    <source>
        <dbReference type="Pfam" id="PF10502"/>
    </source>
</evidence>
<keyword evidence="4" id="KW-0496">Mitochondrion</keyword>
<dbReference type="AlphaFoldDB" id="A0AAN8UKK4"/>
<dbReference type="GO" id="GO:0042720">
    <property type="term" value="C:mitochondrial inner membrane peptidase complex"/>
    <property type="evidence" value="ECO:0007669"/>
    <property type="project" value="TreeGrafter"/>
</dbReference>
<proteinExistence type="predicted"/>
<dbReference type="GO" id="GO:0006465">
    <property type="term" value="P:signal peptide processing"/>
    <property type="evidence" value="ECO:0007669"/>
    <property type="project" value="InterPro"/>
</dbReference>
<dbReference type="SUPFAM" id="SSF51306">
    <property type="entry name" value="LexA/Signal peptidase"/>
    <property type="match status" value="1"/>
</dbReference>
<dbReference type="Proteomes" id="UP001370490">
    <property type="component" value="Unassembled WGS sequence"/>
</dbReference>
<feature type="domain" description="Peptidase S26" evidence="6">
    <location>
        <begin position="26"/>
        <end position="104"/>
    </location>
</feature>
<dbReference type="Pfam" id="PF10502">
    <property type="entry name" value="Peptidase_S26"/>
    <property type="match status" value="1"/>
</dbReference>
<gene>
    <name evidence="7" type="ORF">RJ641_017966</name>
</gene>
<protein>
    <submittedName>
        <fullName evidence="7">Peptidase S26</fullName>
    </submittedName>
</protein>
<evidence type="ECO:0000256" key="4">
    <source>
        <dbReference type="ARBA" id="ARBA00023128"/>
    </source>
</evidence>